<dbReference type="Proteomes" id="UP000249016">
    <property type="component" value="Unassembled WGS sequence"/>
</dbReference>
<keyword evidence="3" id="KW-1185">Reference proteome</keyword>
<dbReference type="EMBL" id="QLII01000001">
    <property type="protein sequence ID" value="RAI75879.1"/>
    <property type="molecule type" value="Genomic_DNA"/>
</dbReference>
<reference evidence="2 3" key="1">
    <citation type="submission" date="2018-06" db="EMBL/GenBank/DDBJ databases">
        <title>Spirosoma sp. HMF3257 Genome sequencing and assembly.</title>
        <authorList>
            <person name="Kang H."/>
            <person name="Cha I."/>
            <person name="Kim H."/>
            <person name="Kang J."/>
            <person name="Joh K."/>
        </authorList>
    </citation>
    <scope>NUCLEOTIDE SEQUENCE [LARGE SCALE GENOMIC DNA]</scope>
    <source>
        <strain evidence="2 3">HMF3257</strain>
    </source>
</reference>
<evidence type="ECO:0000256" key="1">
    <source>
        <dbReference type="SAM" id="Phobius"/>
    </source>
</evidence>
<evidence type="ECO:0000313" key="3">
    <source>
        <dbReference type="Proteomes" id="UP000249016"/>
    </source>
</evidence>
<evidence type="ECO:0000313" key="2">
    <source>
        <dbReference type="EMBL" id="RAI75879.1"/>
    </source>
</evidence>
<keyword evidence="1" id="KW-0472">Membrane</keyword>
<accession>A0A327NNB4</accession>
<sequence>MALISAGSYAFIWPRFILGTTIPFTTKASGVSVMVGMLLVVIALLGSGRIYNRKGFGFVTRSLCHFNEFDLLTRKRQKRYGMVTKLQNRGIDTE</sequence>
<protein>
    <submittedName>
        <fullName evidence="2">Uncharacterized protein</fullName>
    </submittedName>
</protein>
<keyword evidence="1" id="KW-0812">Transmembrane</keyword>
<proteinExistence type="predicted"/>
<gene>
    <name evidence="2" type="ORF">HMF3257_20020</name>
</gene>
<organism evidence="2 3">
    <name type="scientific">Spirosoma telluris</name>
    <dbReference type="NCBI Taxonomy" id="2183553"/>
    <lineage>
        <taxon>Bacteria</taxon>
        <taxon>Pseudomonadati</taxon>
        <taxon>Bacteroidota</taxon>
        <taxon>Cytophagia</taxon>
        <taxon>Cytophagales</taxon>
        <taxon>Cytophagaceae</taxon>
        <taxon>Spirosoma</taxon>
    </lineage>
</organism>
<dbReference type="AlphaFoldDB" id="A0A327NNB4"/>
<comment type="caution">
    <text evidence="2">The sequence shown here is derived from an EMBL/GenBank/DDBJ whole genome shotgun (WGS) entry which is preliminary data.</text>
</comment>
<name>A0A327NNB4_9BACT</name>
<keyword evidence="1" id="KW-1133">Transmembrane helix</keyword>
<feature type="transmembrane region" description="Helical" evidence="1">
    <location>
        <begin position="29"/>
        <end position="51"/>
    </location>
</feature>